<dbReference type="Pfam" id="PF05049">
    <property type="entry name" value="IIGP"/>
    <property type="match status" value="1"/>
</dbReference>
<evidence type="ECO:0000259" key="6">
    <source>
        <dbReference type="PROSITE" id="PS51716"/>
    </source>
</evidence>
<proteinExistence type="inferred from homology"/>
<evidence type="ECO:0000313" key="7">
    <source>
        <dbReference type="EMBL" id="KAG2203009.1"/>
    </source>
</evidence>
<dbReference type="InterPro" id="IPR027417">
    <property type="entry name" value="P-loop_NTPase"/>
</dbReference>
<comment type="similarity">
    <text evidence="1">Belongs to the TRAFAC class dynamin-like GTPase superfamily. IRG family.</text>
</comment>
<dbReference type="GO" id="GO:0016020">
    <property type="term" value="C:membrane"/>
    <property type="evidence" value="ECO:0007669"/>
    <property type="project" value="InterPro"/>
</dbReference>
<protein>
    <recommendedName>
        <fullName evidence="6">IRG-type G domain-containing protein</fullName>
    </recommendedName>
</protein>
<evidence type="ECO:0000256" key="1">
    <source>
        <dbReference type="ARBA" id="ARBA00005429"/>
    </source>
</evidence>
<dbReference type="SUPFAM" id="SSF52540">
    <property type="entry name" value="P-loop containing nucleoside triphosphate hydrolases"/>
    <property type="match status" value="1"/>
</dbReference>
<comment type="caution">
    <text evidence="7">The sequence shown here is derived from an EMBL/GenBank/DDBJ whole genome shotgun (WGS) entry which is preliminary data.</text>
</comment>
<feature type="domain" description="IRG-type G" evidence="6">
    <location>
        <begin position="128"/>
        <end position="321"/>
    </location>
</feature>
<keyword evidence="5" id="KW-0812">Transmembrane</keyword>
<dbReference type="InterPro" id="IPR007743">
    <property type="entry name" value="Immunity-related_GTPase-like"/>
</dbReference>
<dbReference type="Proteomes" id="UP000603453">
    <property type="component" value="Unassembled WGS sequence"/>
</dbReference>
<evidence type="ECO:0000313" key="8">
    <source>
        <dbReference type="Proteomes" id="UP000603453"/>
    </source>
</evidence>
<dbReference type="PANTHER" id="PTHR32341">
    <property type="entry name" value="INTERFERON-INDUCIBLE GTPASE"/>
    <property type="match status" value="1"/>
</dbReference>
<dbReference type="Gene3D" id="3.40.50.300">
    <property type="entry name" value="P-loop containing nucleotide triphosphate hydrolases"/>
    <property type="match status" value="1"/>
</dbReference>
<evidence type="ECO:0000256" key="4">
    <source>
        <dbReference type="ARBA" id="ARBA00023134"/>
    </source>
</evidence>
<keyword evidence="3" id="KW-0378">Hydrolase</keyword>
<keyword evidence="5" id="KW-0472">Membrane</keyword>
<keyword evidence="4" id="KW-0342">GTP-binding</keyword>
<dbReference type="EMBL" id="JAEPRD010000055">
    <property type="protein sequence ID" value="KAG2203009.1"/>
    <property type="molecule type" value="Genomic_DNA"/>
</dbReference>
<evidence type="ECO:0000256" key="5">
    <source>
        <dbReference type="SAM" id="Phobius"/>
    </source>
</evidence>
<keyword evidence="5" id="KW-1133">Transmembrane helix</keyword>
<dbReference type="OrthoDB" id="422720at2759"/>
<dbReference type="PROSITE" id="PS51716">
    <property type="entry name" value="G_IRG"/>
    <property type="match status" value="1"/>
</dbReference>
<gene>
    <name evidence="7" type="ORF">INT47_013225</name>
</gene>
<evidence type="ECO:0000256" key="3">
    <source>
        <dbReference type="ARBA" id="ARBA00022801"/>
    </source>
</evidence>
<sequence length="348" mass="39115">MGAQQSFITSTSSTETANDLWRKENTKKGLQAVGALGASIVFAPAVILALPFVGAYEFSTALESELMTGYPIMDGVLGGLFGVIVSPLAPFYCFLVTIQDIFDMKYTPKAFDEQYLKKAEDMLRLDSSYYNVAVTGCPGTGKEKKKSSLLNGLLGYRAHYTKAAPVGEIETTIEPKGYQHPVLNKLCLWDMPGIGTPRHPSKPFFENYCLGAFDAILIVFDERLMATDIEIARRARKYSVPVFFVKNKSDLSLERKMERMEEGKVKDKWALAVSQLTMDIKDTVYKNMRQFGLDTNQLYMVSSHVMTEFVILLRERKSTGQMKLIHEKVLITNLLDTLANRKRCNSMK</sequence>
<reference evidence="7" key="1">
    <citation type="submission" date="2020-12" db="EMBL/GenBank/DDBJ databases">
        <title>Metabolic potential, ecology and presence of endohyphal bacteria is reflected in genomic diversity of Mucoromycotina.</title>
        <authorList>
            <person name="Muszewska A."/>
            <person name="Okrasinska A."/>
            <person name="Steczkiewicz K."/>
            <person name="Drgas O."/>
            <person name="Orlowska M."/>
            <person name="Perlinska-Lenart U."/>
            <person name="Aleksandrzak-Piekarczyk T."/>
            <person name="Szatraj K."/>
            <person name="Zielenkiewicz U."/>
            <person name="Pilsyk S."/>
            <person name="Malc E."/>
            <person name="Mieczkowski P."/>
            <person name="Kruszewska J.S."/>
            <person name="Biernat P."/>
            <person name="Pawlowska J."/>
        </authorList>
    </citation>
    <scope>NUCLEOTIDE SEQUENCE</scope>
    <source>
        <strain evidence="7">WA0000017839</strain>
    </source>
</reference>
<dbReference type="InterPro" id="IPR030385">
    <property type="entry name" value="G_IRG_dom"/>
</dbReference>
<organism evidence="7 8">
    <name type="scientific">Mucor saturninus</name>
    <dbReference type="NCBI Taxonomy" id="64648"/>
    <lineage>
        <taxon>Eukaryota</taxon>
        <taxon>Fungi</taxon>
        <taxon>Fungi incertae sedis</taxon>
        <taxon>Mucoromycota</taxon>
        <taxon>Mucoromycotina</taxon>
        <taxon>Mucoromycetes</taxon>
        <taxon>Mucorales</taxon>
        <taxon>Mucorineae</taxon>
        <taxon>Mucoraceae</taxon>
        <taxon>Mucor</taxon>
    </lineage>
</organism>
<dbReference type="PANTHER" id="PTHR32341:SF10">
    <property type="entry name" value="INTERFERON-INDUCIBLE GTPASE 5"/>
    <property type="match status" value="1"/>
</dbReference>
<dbReference type="GO" id="GO:0016787">
    <property type="term" value="F:hydrolase activity"/>
    <property type="evidence" value="ECO:0007669"/>
    <property type="project" value="UniProtKB-KW"/>
</dbReference>
<feature type="transmembrane region" description="Helical" evidence="5">
    <location>
        <begin position="76"/>
        <end position="98"/>
    </location>
</feature>
<keyword evidence="8" id="KW-1185">Reference proteome</keyword>
<feature type="transmembrane region" description="Helical" evidence="5">
    <location>
        <begin position="32"/>
        <end position="56"/>
    </location>
</feature>
<accession>A0A8H7R1X5</accession>
<evidence type="ECO:0000256" key="2">
    <source>
        <dbReference type="ARBA" id="ARBA00022741"/>
    </source>
</evidence>
<dbReference type="AlphaFoldDB" id="A0A8H7R1X5"/>
<name>A0A8H7R1X5_9FUNG</name>
<keyword evidence="2" id="KW-0547">Nucleotide-binding</keyword>
<dbReference type="InterPro" id="IPR051515">
    <property type="entry name" value="IRG"/>
</dbReference>
<dbReference type="GO" id="GO:0005525">
    <property type="term" value="F:GTP binding"/>
    <property type="evidence" value="ECO:0007669"/>
    <property type="project" value="UniProtKB-KW"/>
</dbReference>